<keyword evidence="1" id="KW-1133">Transmembrane helix</keyword>
<feature type="transmembrane region" description="Helical" evidence="1">
    <location>
        <begin position="81"/>
        <end position="102"/>
    </location>
</feature>
<feature type="transmembrane region" description="Helical" evidence="1">
    <location>
        <begin position="12"/>
        <end position="31"/>
    </location>
</feature>
<dbReference type="InterPro" id="IPR050640">
    <property type="entry name" value="Bact_2-comp_sensor_kinase"/>
</dbReference>
<feature type="domain" description="Signal transduction histidine kinase internal region" evidence="2">
    <location>
        <begin position="159"/>
        <end position="234"/>
    </location>
</feature>
<organism evidence="3 4">
    <name type="scientific">Runella slithyformis (strain ATCC 29530 / DSM 19594 / LMG 11500 / NCIMB 11436 / LSU 4)</name>
    <dbReference type="NCBI Taxonomy" id="761193"/>
    <lineage>
        <taxon>Bacteria</taxon>
        <taxon>Pseudomonadati</taxon>
        <taxon>Bacteroidota</taxon>
        <taxon>Cytophagia</taxon>
        <taxon>Cytophagales</taxon>
        <taxon>Spirosomataceae</taxon>
        <taxon>Runella</taxon>
    </lineage>
</organism>
<dbReference type="Pfam" id="PF06580">
    <property type="entry name" value="His_kinase"/>
    <property type="match status" value="1"/>
</dbReference>
<evidence type="ECO:0000259" key="2">
    <source>
        <dbReference type="Pfam" id="PF06580"/>
    </source>
</evidence>
<dbReference type="GO" id="GO:0016020">
    <property type="term" value="C:membrane"/>
    <property type="evidence" value="ECO:0007669"/>
    <property type="project" value="InterPro"/>
</dbReference>
<keyword evidence="4" id="KW-1185">Reference proteome</keyword>
<dbReference type="GO" id="GO:0000155">
    <property type="term" value="F:phosphorelay sensor kinase activity"/>
    <property type="evidence" value="ECO:0007669"/>
    <property type="project" value="InterPro"/>
</dbReference>
<name>A0A7U3ZRE0_RUNSL</name>
<keyword evidence="3" id="KW-0614">Plasmid</keyword>
<evidence type="ECO:0000313" key="4">
    <source>
        <dbReference type="Proteomes" id="UP000000493"/>
    </source>
</evidence>
<accession>A0A7U3ZRE0</accession>
<reference evidence="3 4" key="2">
    <citation type="journal article" date="2012" name="Stand. Genomic Sci.">
        <title>Complete genome sequence of the aquatic bacterium Runella slithyformis type strain (LSU 4(T)).</title>
        <authorList>
            <person name="Copeland A."/>
            <person name="Zhang X."/>
            <person name="Misra M."/>
            <person name="Lapidus A."/>
            <person name="Nolan M."/>
            <person name="Lucas S."/>
            <person name="Deshpande S."/>
            <person name="Cheng J.F."/>
            <person name="Tapia R."/>
            <person name="Goodwin L.A."/>
            <person name="Pitluck S."/>
            <person name="Liolios K."/>
            <person name="Pagani I."/>
            <person name="Ivanova N."/>
            <person name="Mikhailova N."/>
            <person name="Pati A."/>
            <person name="Chen A."/>
            <person name="Palaniappan K."/>
            <person name="Land M."/>
            <person name="Hauser L."/>
            <person name="Pan C."/>
            <person name="Jeffries C.D."/>
            <person name="Detter J.C."/>
            <person name="Brambilla E.M."/>
            <person name="Rohde M."/>
            <person name="Djao O.D."/>
            <person name="Goker M."/>
            <person name="Sikorski J."/>
            <person name="Tindall B.J."/>
            <person name="Woyke T."/>
            <person name="Bristow J."/>
            <person name="Eisen J.A."/>
            <person name="Markowitz V."/>
            <person name="Hugenholtz P."/>
            <person name="Kyrpides N.C."/>
            <person name="Klenk H.P."/>
            <person name="Mavromatis K."/>
        </authorList>
    </citation>
    <scope>NUCLEOTIDE SEQUENCE [LARGE SCALE GENOMIC DNA]</scope>
    <source>
        <strain evidence="4">ATCC 29530 / DSM 19594 / LMG 11500 / NCIMB 11436 / LSU 4</strain>
    </source>
</reference>
<dbReference type="PANTHER" id="PTHR34220:SF7">
    <property type="entry name" value="SENSOR HISTIDINE KINASE YPDA"/>
    <property type="match status" value="1"/>
</dbReference>
<evidence type="ECO:0000313" key="3">
    <source>
        <dbReference type="EMBL" id="AEI51970.1"/>
    </source>
</evidence>
<evidence type="ECO:0000256" key="1">
    <source>
        <dbReference type="SAM" id="Phobius"/>
    </source>
</evidence>
<feature type="transmembrane region" description="Helical" evidence="1">
    <location>
        <begin position="114"/>
        <end position="138"/>
    </location>
</feature>
<dbReference type="KEGG" id="rsi:Runsl_5681"/>
<reference evidence="4" key="1">
    <citation type="submission" date="2011-06" db="EMBL/GenBank/DDBJ databases">
        <title>The complete genome of plasmid 1 of Runella slithyformis DSM 19594.</title>
        <authorList>
            <consortium name="US DOE Joint Genome Institute (JGI-PGF)"/>
            <person name="Lucas S."/>
            <person name="Han J."/>
            <person name="Lapidus A."/>
            <person name="Bruce D."/>
            <person name="Goodwin L."/>
            <person name="Pitluck S."/>
            <person name="Peters L."/>
            <person name="Kyrpides N."/>
            <person name="Mavromatis K."/>
            <person name="Ivanova N."/>
            <person name="Ovchinnikova G."/>
            <person name="Zhang X."/>
            <person name="Misra M."/>
            <person name="Detter J.C."/>
            <person name="Tapia R."/>
            <person name="Han C."/>
            <person name="Land M."/>
            <person name="Hauser L."/>
            <person name="Markowitz V."/>
            <person name="Cheng J.-F."/>
            <person name="Hugenholtz P."/>
            <person name="Woyke T."/>
            <person name="Wu D."/>
            <person name="Tindall B."/>
            <person name="Faehrich R."/>
            <person name="Brambilla E."/>
            <person name="Klenk H.-P."/>
            <person name="Eisen J.A."/>
        </authorList>
    </citation>
    <scope>NUCLEOTIDE SEQUENCE [LARGE SCALE GENOMIC DNA]</scope>
    <source>
        <strain evidence="4">ATCC 29530 / DSM 19594 / LMG 11500 / NCIMB 11436 / LSU 4</strain>
        <plasmid evidence="4">pRUNSL01</plasmid>
    </source>
</reference>
<protein>
    <submittedName>
        <fullName evidence="3">Signal transduction histidine kinase</fullName>
    </submittedName>
</protein>
<dbReference type="Proteomes" id="UP000000493">
    <property type="component" value="Plasmid pRUNSL01"/>
</dbReference>
<dbReference type="EMBL" id="CP002860">
    <property type="protein sequence ID" value="AEI51970.1"/>
    <property type="molecule type" value="Genomic_DNA"/>
</dbReference>
<dbReference type="InterPro" id="IPR010559">
    <property type="entry name" value="Sig_transdc_His_kin_internal"/>
</dbReference>
<dbReference type="AlphaFoldDB" id="A0A7U3ZRE0"/>
<feature type="transmembrane region" description="Helical" evidence="1">
    <location>
        <begin position="37"/>
        <end position="60"/>
    </location>
</feature>
<keyword evidence="1" id="KW-0472">Membrane</keyword>
<dbReference type="PANTHER" id="PTHR34220">
    <property type="entry name" value="SENSOR HISTIDINE KINASE YPDA"/>
    <property type="match status" value="1"/>
</dbReference>
<keyword evidence="3" id="KW-0808">Transferase</keyword>
<proteinExistence type="predicted"/>
<sequence>MKMVKIKDRWIRIIGIPVFAGMSAYSYTFYLGSAPEVVAVALIVCMLETWSIWEAIRLVIKKVRWRYPDLVDTRKRMIFQFVYSSIVISVFQLLCIQINNRIPLMRVEYTARMYLWAITNSTFILLLVFSIYEAFYFYHKLREKREETARLKKERVEQQLENLKDQINPHFLFNSLNTLSSLISIDAEKANHFLEEMAVVYRYLLRNNEVPLCNLEEELNFIRAYFHLLQTRHGAGVALQIEVGEACLKRHIPPLTLQLLVENAVKHNVVSLSKPLTIRVYTSFIESDKLSERLVVENNLQKKKIAVASNKVGLSNIIEKYALLHPVPVEVTQNETLFRVCLPLIV</sequence>
<gene>
    <name evidence="3" type="ordered locus">Runsl_5681</name>
</gene>
<keyword evidence="1" id="KW-0812">Transmembrane</keyword>
<geneLocation type="plasmid" evidence="3 4">
    <name>pRUNSL01</name>
</geneLocation>
<keyword evidence="3" id="KW-0418">Kinase</keyword>